<evidence type="ECO:0000313" key="3">
    <source>
        <dbReference type="Proteomes" id="UP000547879"/>
    </source>
</evidence>
<keyword evidence="1" id="KW-0472">Membrane</keyword>
<feature type="transmembrane region" description="Helical" evidence="1">
    <location>
        <begin position="325"/>
        <end position="344"/>
    </location>
</feature>
<feature type="transmembrane region" description="Helical" evidence="1">
    <location>
        <begin position="260"/>
        <end position="279"/>
    </location>
</feature>
<reference evidence="2 3" key="1">
    <citation type="submission" date="2020-08" db="EMBL/GenBank/DDBJ databases">
        <title>Genomic Encyclopedia of Type Strains, Phase IV (KMG-IV): sequencing the most valuable type-strain genomes for metagenomic binning, comparative biology and taxonomic classification.</title>
        <authorList>
            <person name="Goeker M."/>
        </authorList>
    </citation>
    <scope>NUCLEOTIDE SEQUENCE [LARGE SCALE GENOMIC DNA]</scope>
    <source>
        <strain evidence="2 3">DSM 100734</strain>
    </source>
</reference>
<evidence type="ECO:0000256" key="1">
    <source>
        <dbReference type="SAM" id="Phobius"/>
    </source>
</evidence>
<dbReference type="RefSeq" id="WP_183992403.1">
    <property type="nucleotide sequence ID" value="NZ_BMHW01000002.1"/>
</dbReference>
<sequence length="369" mass="40811">MGIQREVRIDLLRGITLLLIFIGHAEFTFSATFQHSRGFADASELFVLLAGMSSALAYYRPNGDLSLKRPWDRAWRIYLAHLLLFLVMGALAAWLAIILPPTEAARDMAGFLAEPGIRGMQAMLLTYMPGNLDILPMYVALMLWAPFIFLLHDRRPGVLFVISAMLWLIAGLGHVNLVNHALDTGHWFFDPLSWQVVFTIGIMLGIRIKNGLDPMPYNRVVFALAAAFAVIAIPVNLAVFREWVTPPFPGFYKELVSKTNAGPLRVVDALAILYLAWNIDLVKRAADWPLLKPVAMIGRHSLPVFSVGIFLSAVASVYMDLNARASIVAQMAILVAGCAIQLVLGWQLERRRKRHVSSGSLGIGSINPA</sequence>
<organism evidence="2 3">
    <name type="scientific">Rhizobium wenxiniae</name>
    <dbReference type="NCBI Taxonomy" id="1737357"/>
    <lineage>
        <taxon>Bacteria</taxon>
        <taxon>Pseudomonadati</taxon>
        <taxon>Pseudomonadota</taxon>
        <taxon>Alphaproteobacteria</taxon>
        <taxon>Hyphomicrobiales</taxon>
        <taxon>Rhizobiaceae</taxon>
        <taxon>Rhizobium/Agrobacterium group</taxon>
        <taxon>Rhizobium</taxon>
    </lineage>
</organism>
<feature type="transmembrane region" description="Helical" evidence="1">
    <location>
        <begin position="300"/>
        <end position="319"/>
    </location>
</feature>
<feature type="transmembrane region" description="Helical" evidence="1">
    <location>
        <begin position="192"/>
        <end position="208"/>
    </location>
</feature>
<keyword evidence="1" id="KW-1133">Transmembrane helix</keyword>
<feature type="transmembrane region" description="Helical" evidence="1">
    <location>
        <begin position="79"/>
        <end position="99"/>
    </location>
</feature>
<dbReference type="InterPro" id="IPR014550">
    <property type="entry name" value="UCP028704_OpgC"/>
</dbReference>
<dbReference type="PANTHER" id="PTHR38592">
    <property type="entry name" value="BLL4819 PROTEIN"/>
    <property type="match status" value="1"/>
</dbReference>
<evidence type="ECO:0008006" key="4">
    <source>
        <dbReference type="Google" id="ProtNLM"/>
    </source>
</evidence>
<dbReference type="Pfam" id="PF10129">
    <property type="entry name" value="OpgC_C"/>
    <property type="match status" value="1"/>
</dbReference>
<feature type="transmembrane region" description="Helical" evidence="1">
    <location>
        <begin position="158"/>
        <end position="177"/>
    </location>
</feature>
<proteinExistence type="predicted"/>
<dbReference type="PIRSF" id="PIRSF028704">
    <property type="entry name" value="UPC028704"/>
    <property type="match status" value="1"/>
</dbReference>
<dbReference type="EMBL" id="JACHEG010000002">
    <property type="protein sequence ID" value="MBB6162547.1"/>
    <property type="molecule type" value="Genomic_DNA"/>
</dbReference>
<keyword evidence="1" id="KW-0812">Transmembrane</keyword>
<protein>
    <recommendedName>
        <fullName evidence="4">OpgC domain-containing protein</fullName>
    </recommendedName>
</protein>
<dbReference type="AlphaFoldDB" id="A0A7W9Y656"/>
<dbReference type="PANTHER" id="PTHR38592:SF3">
    <property type="entry name" value="BLL4819 PROTEIN"/>
    <property type="match status" value="1"/>
</dbReference>
<name>A0A7W9Y656_9HYPH</name>
<feature type="transmembrane region" description="Helical" evidence="1">
    <location>
        <begin position="220"/>
        <end position="240"/>
    </location>
</feature>
<accession>A0A7W9Y656</accession>
<feature type="transmembrane region" description="Helical" evidence="1">
    <location>
        <begin position="134"/>
        <end position="151"/>
    </location>
</feature>
<comment type="caution">
    <text evidence="2">The sequence shown here is derived from an EMBL/GenBank/DDBJ whole genome shotgun (WGS) entry which is preliminary data.</text>
</comment>
<dbReference type="Proteomes" id="UP000547879">
    <property type="component" value="Unassembled WGS sequence"/>
</dbReference>
<evidence type="ECO:0000313" key="2">
    <source>
        <dbReference type="EMBL" id="MBB6162547.1"/>
    </source>
</evidence>
<keyword evidence="3" id="KW-1185">Reference proteome</keyword>
<gene>
    <name evidence="2" type="ORF">HNQ72_002365</name>
</gene>